<dbReference type="PANTHER" id="PTHR47782:SF12">
    <property type="entry name" value="ZN(II)2CYS6 TRANSCRIPTION FACTOR (EUROFUNG)"/>
    <property type="match status" value="1"/>
</dbReference>
<keyword evidence="7" id="KW-0539">Nucleus</keyword>
<reference evidence="10 11" key="1">
    <citation type="submission" date="2019-06" db="EMBL/GenBank/DDBJ databases">
        <authorList>
            <person name="Broberg M."/>
        </authorList>
    </citation>
    <scope>NUCLEOTIDE SEQUENCE [LARGE SCALE GENOMIC DNA]</scope>
</reference>
<keyword evidence="4" id="KW-0805">Transcription regulation</keyword>
<keyword evidence="11" id="KW-1185">Reference proteome</keyword>
<evidence type="ECO:0000256" key="1">
    <source>
        <dbReference type="ARBA" id="ARBA00004123"/>
    </source>
</evidence>
<feature type="region of interest" description="Disordered" evidence="8">
    <location>
        <begin position="64"/>
        <end position="93"/>
    </location>
</feature>
<keyword evidence="3" id="KW-0862">Zinc</keyword>
<gene>
    <name evidence="10" type="ORF">CLO192961_LOCUS273272</name>
</gene>
<protein>
    <recommendedName>
        <fullName evidence="9">Xylanolytic transcriptional activator regulatory domain-containing protein</fullName>
    </recommendedName>
</protein>
<sequence length="626" mass="69270">MARHPRAETACVPNDVVCVSQDPSTKRRHPRGYLESLEQHNASLEQHIAFLESTIRQMQPDTDIDSLTSANGGIEAKSGPNDNSGAIQLDESPRMEERGLGTIEDEYSKVELLCLQSSGEPHYFGASSAYSFSRLFSSTLRAWRSQAPGLSMSGITESTVQARPRPAPVSLPDRALVTMLTSSYFEQVHPQFPFLHRPTYLRWEEDVLSALAKDESPDPTSLFFVYALSAVGALTTSIAAETLPEGLYASAEELFEHVMKLNSVKSIQAILCCAMYSIRSPVGVSVWTLSGLALRQCIELGLHRQIRWSRAEADVLQTQVRRRVFWCSYNLDRAAALTLGRPVGIADSDIDVDLPLDINDEKITSTGLIGEPRVSQLDPPTTVSAAIHTIRLRQLLARIQAVMYPQTGREPPSDPVYATTFRGELDEWLASSPKQLAANRAHNNAFSSPEWFQVMYWHSILTLYRYQLVQNSANVSPAVHLDCANAAQSICAAYRQLYLAQRLNDTWGALHVLFLGGITFLHCLWSSADVRLAYRLDKVSSTCTSCIIVLAVMAERWTAVKPYRDAFDMLSNATQSMLAEAGPMLTDAAMPVLTSHSQDQFLGYLSSMTEIGMCPTVEQLLNGIID</sequence>
<dbReference type="InterPro" id="IPR052202">
    <property type="entry name" value="Yeast_MetPath_Reg"/>
</dbReference>
<proteinExistence type="predicted"/>
<evidence type="ECO:0000259" key="9">
    <source>
        <dbReference type="SMART" id="SM00906"/>
    </source>
</evidence>
<evidence type="ECO:0000256" key="2">
    <source>
        <dbReference type="ARBA" id="ARBA00022723"/>
    </source>
</evidence>
<keyword evidence="6" id="KW-0804">Transcription</keyword>
<dbReference type="EMBL" id="CABFNS010000812">
    <property type="protein sequence ID" value="VUC29949.1"/>
    <property type="molecule type" value="Genomic_DNA"/>
</dbReference>
<dbReference type="Proteomes" id="UP000766486">
    <property type="component" value="Unassembled WGS sequence"/>
</dbReference>
<keyword evidence="5" id="KW-0238">DNA-binding</keyword>
<evidence type="ECO:0000256" key="4">
    <source>
        <dbReference type="ARBA" id="ARBA00023015"/>
    </source>
</evidence>
<comment type="caution">
    <text evidence="10">The sequence shown here is derived from an EMBL/GenBank/DDBJ whole genome shotgun (WGS) entry which is preliminary data.</text>
</comment>
<evidence type="ECO:0000256" key="6">
    <source>
        <dbReference type="ARBA" id="ARBA00023163"/>
    </source>
</evidence>
<evidence type="ECO:0000256" key="5">
    <source>
        <dbReference type="ARBA" id="ARBA00023125"/>
    </source>
</evidence>
<dbReference type="CDD" id="cd12148">
    <property type="entry name" value="fungal_TF_MHR"/>
    <property type="match status" value="1"/>
</dbReference>
<dbReference type="Pfam" id="PF04082">
    <property type="entry name" value="Fungal_trans"/>
    <property type="match status" value="1"/>
</dbReference>
<dbReference type="SMART" id="SM00906">
    <property type="entry name" value="Fungal_trans"/>
    <property type="match status" value="1"/>
</dbReference>
<evidence type="ECO:0000313" key="10">
    <source>
        <dbReference type="EMBL" id="VUC29949.1"/>
    </source>
</evidence>
<evidence type="ECO:0000256" key="3">
    <source>
        <dbReference type="ARBA" id="ARBA00022833"/>
    </source>
</evidence>
<feature type="domain" description="Xylanolytic transcriptional activator regulatory" evidence="9">
    <location>
        <begin position="286"/>
        <end position="361"/>
    </location>
</feature>
<name>A0ABY6UIT4_BIOOC</name>
<dbReference type="PANTHER" id="PTHR47782">
    <property type="entry name" value="ZN(II)2CYS6 TRANSCRIPTION FACTOR (EUROFUNG)-RELATED"/>
    <property type="match status" value="1"/>
</dbReference>
<dbReference type="InterPro" id="IPR007219">
    <property type="entry name" value="XnlR_reg_dom"/>
</dbReference>
<keyword evidence="2" id="KW-0479">Metal-binding</keyword>
<comment type="subcellular location">
    <subcellularLocation>
        <location evidence="1">Nucleus</location>
    </subcellularLocation>
</comment>
<evidence type="ECO:0000256" key="8">
    <source>
        <dbReference type="SAM" id="MobiDB-lite"/>
    </source>
</evidence>
<evidence type="ECO:0000256" key="7">
    <source>
        <dbReference type="ARBA" id="ARBA00023242"/>
    </source>
</evidence>
<organism evidence="10 11">
    <name type="scientific">Bionectria ochroleuca</name>
    <name type="common">Gliocladium roseum</name>
    <dbReference type="NCBI Taxonomy" id="29856"/>
    <lineage>
        <taxon>Eukaryota</taxon>
        <taxon>Fungi</taxon>
        <taxon>Dikarya</taxon>
        <taxon>Ascomycota</taxon>
        <taxon>Pezizomycotina</taxon>
        <taxon>Sordariomycetes</taxon>
        <taxon>Hypocreomycetidae</taxon>
        <taxon>Hypocreales</taxon>
        <taxon>Bionectriaceae</taxon>
        <taxon>Clonostachys</taxon>
    </lineage>
</organism>
<accession>A0ABY6UIT4</accession>
<evidence type="ECO:0000313" key="11">
    <source>
        <dbReference type="Proteomes" id="UP000766486"/>
    </source>
</evidence>